<evidence type="ECO:0000313" key="9">
    <source>
        <dbReference type="Proteomes" id="UP001347796"/>
    </source>
</evidence>
<sequence>MAAEVPQAICRYYSTTGGCRFGDRCWFRHEEGENVGLPTNPGSTRMCRFFMSPKGCRFGDSCHFRHITPETDGHDMQRLSELFSGVMLLEHAVTDINNNDEDEKTDGEDGEKIELEEEEEEGEMEEKGEIKSVVCGECKKVIKSCNVEKALTKHYMTMFQQFDKPHTQFISLDWRFYREVMCDTCFIFFDNSLSMFRHITDKSKLKKRDGPEHREDLRGIVDTFVRRDMGVETEVPFQEILMTLLTEDNIEEEEGDFNPEDHEYFGVPLRQTSTLEKARELTKQNSLDDERMENFGFTNDEVMELLCQGIKPWDDEAYDALEVLYS</sequence>
<dbReference type="Proteomes" id="UP001347796">
    <property type="component" value="Unassembled WGS sequence"/>
</dbReference>
<accession>A0AAN8JVV2</accession>
<evidence type="ECO:0000256" key="4">
    <source>
        <dbReference type="ARBA" id="ARBA00022833"/>
    </source>
</evidence>
<dbReference type="GO" id="GO:0003729">
    <property type="term" value="F:mRNA binding"/>
    <property type="evidence" value="ECO:0007669"/>
    <property type="project" value="InterPro"/>
</dbReference>
<evidence type="ECO:0000256" key="6">
    <source>
        <dbReference type="SAM" id="MobiDB-lite"/>
    </source>
</evidence>
<dbReference type="PROSITE" id="PS50103">
    <property type="entry name" value="ZF_C3H1"/>
    <property type="match status" value="2"/>
</dbReference>
<reference evidence="8 9" key="1">
    <citation type="submission" date="2024-01" db="EMBL/GenBank/DDBJ databases">
        <title>The genome of the rayed Mediterranean limpet Patella caerulea (Linnaeus, 1758).</title>
        <authorList>
            <person name="Anh-Thu Weber A."/>
            <person name="Halstead-Nussloch G."/>
        </authorList>
    </citation>
    <scope>NUCLEOTIDE SEQUENCE [LARGE SCALE GENOMIC DNA]</scope>
    <source>
        <strain evidence="8">AATW-2023a</strain>
        <tissue evidence="8">Whole specimen</tissue>
    </source>
</reference>
<evidence type="ECO:0000259" key="7">
    <source>
        <dbReference type="PROSITE" id="PS50103"/>
    </source>
</evidence>
<feature type="zinc finger region" description="C3H1-type" evidence="5">
    <location>
        <begin position="4"/>
        <end position="32"/>
    </location>
</feature>
<dbReference type="Gene3D" id="4.10.1000.10">
    <property type="entry name" value="Zinc finger, CCCH-type"/>
    <property type="match status" value="1"/>
</dbReference>
<dbReference type="InterPro" id="IPR036855">
    <property type="entry name" value="Znf_CCCH_sf"/>
</dbReference>
<dbReference type="PANTHER" id="PTHR12547">
    <property type="entry name" value="CCCH ZINC FINGER/TIS11-RELATED"/>
    <property type="match status" value="1"/>
</dbReference>
<gene>
    <name evidence="8" type="ORF">SNE40_011042</name>
</gene>
<dbReference type="InterPro" id="IPR041367">
    <property type="entry name" value="Znf-CCCH_4"/>
</dbReference>
<dbReference type="EMBL" id="JAZGQO010000007">
    <property type="protein sequence ID" value="KAK6183592.1"/>
    <property type="molecule type" value="Genomic_DNA"/>
</dbReference>
<evidence type="ECO:0000256" key="1">
    <source>
        <dbReference type="ARBA" id="ARBA00022723"/>
    </source>
</evidence>
<feature type="domain" description="C3H1-type" evidence="7">
    <location>
        <begin position="4"/>
        <end position="32"/>
    </location>
</feature>
<evidence type="ECO:0000313" key="8">
    <source>
        <dbReference type="EMBL" id="KAK6183592.1"/>
    </source>
</evidence>
<dbReference type="AlphaFoldDB" id="A0AAN8JVV2"/>
<dbReference type="SMART" id="SM00356">
    <property type="entry name" value="ZnF_C3H1"/>
    <property type="match status" value="2"/>
</dbReference>
<protein>
    <recommendedName>
        <fullName evidence="7">C3H1-type domain-containing protein</fullName>
    </recommendedName>
</protein>
<dbReference type="InterPro" id="IPR000571">
    <property type="entry name" value="Znf_CCCH"/>
</dbReference>
<evidence type="ECO:0000256" key="2">
    <source>
        <dbReference type="ARBA" id="ARBA00022737"/>
    </source>
</evidence>
<keyword evidence="2" id="KW-0677">Repeat</keyword>
<evidence type="ECO:0000256" key="3">
    <source>
        <dbReference type="ARBA" id="ARBA00022771"/>
    </source>
</evidence>
<keyword evidence="1 5" id="KW-0479">Metal-binding</keyword>
<keyword evidence="3 5" id="KW-0863">Zinc-finger</keyword>
<feature type="zinc finger region" description="C3H1-type" evidence="5">
    <location>
        <begin position="41"/>
        <end position="69"/>
    </location>
</feature>
<dbReference type="Pfam" id="PF18044">
    <property type="entry name" value="zf-CCCH_4"/>
    <property type="match status" value="2"/>
</dbReference>
<dbReference type="GO" id="GO:0008270">
    <property type="term" value="F:zinc ion binding"/>
    <property type="evidence" value="ECO:0007669"/>
    <property type="project" value="UniProtKB-KW"/>
</dbReference>
<feature type="domain" description="C3H1-type" evidence="7">
    <location>
        <begin position="41"/>
        <end position="69"/>
    </location>
</feature>
<proteinExistence type="predicted"/>
<dbReference type="SUPFAM" id="SSF90229">
    <property type="entry name" value="CCCH zinc finger"/>
    <property type="match status" value="2"/>
</dbReference>
<feature type="compositionally biased region" description="Acidic residues" evidence="6">
    <location>
        <begin position="98"/>
        <end position="124"/>
    </location>
</feature>
<comment type="caution">
    <text evidence="8">The sequence shown here is derived from an EMBL/GenBank/DDBJ whole genome shotgun (WGS) entry which is preliminary data.</text>
</comment>
<organism evidence="8 9">
    <name type="scientific">Patella caerulea</name>
    <name type="common">Rayed Mediterranean limpet</name>
    <dbReference type="NCBI Taxonomy" id="87958"/>
    <lineage>
        <taxon>Eukaryota</taxon>
        <taxon>Metazoa</taxon>
        <taxon>Spiralia</taxon>
        <taxon>Lophotrochozoa</taxon>
        <taxon>Mollusca</taxon>
        <taxon>Gastropoda</taxon>
        <taxon>Patellogastropoda</taxon>
        <taxon>Patelloidea</taxon>
        <taxon>Patellidae</taxon>
        <taxon>Patella</taxon>
    </lineage>
</organism>
<evidence type="ECO:0000256" key="5">
    <source>
        <dbReference type="PROSITE-ProRule" id="PRU00723"/>
    </source>
</evidence>
<dbReference type="InterPro" id="IPR045877">
    <property type="entry name" value="ZFP36-like"/>
</dbReference>
<keyword evidence="9" id="KW-1185">Reference proteome</keyword>
<feature type="region of interest" description="Disordered" evidence="6">
    <location>
        <begin position="97"/>
        <end position="127"/>
    </location>
</feature>
<name>A0AAN8JVV2_PATCE</name>
<keyword evidence="4 5" id="KW-0862">Zinc</keyword>